<dbReference type="SMART" id="SM00355">
    <property type="entry name" value="ZnF_C2H2"/>
    <property type="match status" value="3"/>
</dbReference>
<dbReference type="FunFam" id="3.30.160.60:FF:000523">
    <property type="entry name" value="Zinc finger protein WIP2"/>
    <property type="match status" value="1"/>
</dbReference>
<dbReference type="Gene3D" id="3.30.160.60">
    <property type="entry name" value="Classic Zinc Finger"/>
    <property type="match status" value="2"/>
</dbReference>
<dbReference type="InterPro" id="IPR055187">
    <property type="entry name" value="C2CH-3rd_BIRD-IDD"/>
</dbReference>
<dbReference type="SUPFAM" id="SSF57667">
    <property type="entry name" value="beta-beta-alpha zinc fingers"/>
    <property type="match status" value="2"/>
</dbReference>
<evidence type="ECO:0000259" key="11">
    <source>
        <dbReference type="PROSITE" id="PS50157"/>
    </source>
</evidence>
<dbReference type="Pfam" id="PF00096">
    <property type="entry name" value="zf-C2H2"/>
    <property type="match status" value="1"/>
</dbReference>
<evidence type="ECO:0000313" key="13">
    <source>
        <dbReference type="Proteomes" id="UP001327560"/>
    </source>
</evidence>
<dbReference type="PROSITE" id="PS00028">
    <property type="entry name" value="ZINC_FINGER_C2H2_1"/>
    <property type="match status" value="1"/>
</dbReference>
<dbReference type="FunFam" id="3.30.160.60:FF:000100">
    <property type="entry name" value="Zinc finger 45-like"/>
    <property type="match status" value="1"/>
</dbReference>
<dbReference type="InterPro" id="IPR043584">
    <property type="entry name" value="WIP1/2/3/4/5/6"/>
</dbReference>
<name>A0AAQ3KZX5_9LILI</name>
<dbReference type="PROSITE" id="PS50157">
    <property type="entry name" value="ZINC_FINGER_C2H2_2"/>
    <property type="match status" value="1"/>
</dbReference>
<comment type="subcellular location">
    <subcellularLocation>
        <location evidence="1">Nucleus</location>
    </subcellularLocation>
</comment>
<keyword evidence="3" id="KW-0677">Repeat</keyword>
<proteinExistence type="inferred from homology"/>
<dbReference type="GO" id="GO:0003700">
    <property type="term" value="F:DNA-binding transcription factor activity"/>
    <property type="evidence" value="ECO:0007669"/>
    <property type="project" value="InterPro"/>
</dbReference>
<sequence>MGLREYPMDESLGVFLQAPPFYQWLKTPSPSSSSTAQQEAVQKDQCLPLLSRLEEAEAEAEKKAIKEEDGFSQTGEVGMGLNIGLSGDAGYFYEKKRNLICTDEKEKEMEMEEETELEPNSFGSESRYWIPTQAQILIGPEQFACSLCNKTFNRYNNLQMHMWGHGPEYRKGPESLKGTQPTAMLKLPCFCCAEGCKNNIDHPRAKPLKDFRTLQTHFKRKHGAKSFTCRKCGKPFAVKGDWRTHEKNCGKLWFCSCGSDFRHKRSLNDHVRSFGNGHSPCNCFASSNTSSSTTCGGDHNSSCIIRFDAEQVLVSRKSHCGISSV</sequence>
<keyword evidence="7" id="KW-0804">Transcription</keyword>
<feature type="domain" description="C2H2-type" evidence="11">
    <location>
        <begin position="143"/>
        <end position="170"/>
    </location>
</feature>
<evidence type="ECO:0000256" key="1">
    <source>
        <dbReference type="ARBA" id="ARBA00004123"/>
    </source>
</evidence>
<evidence type="ECO:0000256" key="5">
    <source>
        <dbReference type="ARBA" id="ARBA00022833"/>
    </source>
</evidence>
<reference evidence="12 13" key="1">
    <citation type="submission" date="2023-10" db="EMBL/GenBank/DDBJ databases">
        <title>Chromosome-scale genome assembly provides insights into flower coloration mechanisms of Canna indica.</title>
        <authorList>
            <person name="Li C."/>
        </authorList>
    </citation>
    <scope>NUCLEOTIDE SEQUENCE [LARGE SCALE GENOMIC DNA]</scope>
    <source>
        <tissue evidence="12">Flower</tissue>
    </source>
</reference>
<dbReference type="PANTHER" id="PTHR45878">
    <property type="entry name" value="ZINC FINGER PROTEIN WIP2"/>
    <property type="match status" value="1"/>
</dbReference>
<keyword evidence="13" id="KW-1185">Reference proteome</keyword>
<dbReference type="Proteomes" id="UP001327560">
    <property type="component" value="Chromosome 8"/>
</dbReference>
<dbReference type="GO" id="GO:0005634">
    <property type="term" value="C:nucleus"/>
    <property type="evidence" value="ECO:0007669"/>
    <property type="project" value="UniProtKB-SubCell"/>
</dbReference>
<evidence type="ECO:0000256" key="6">
    <source>
        <dbReference type="ARBA" id="ARBA00023015"/>
    </source>
</evidence>
<dbReference type="InterPro" id="IPR036236">
    <property type="entry name" value="Znf_C2H2_sf"/>
</dbReference>
<evidence type="ECO:0000256" key="7">
    <source>
        <dbReference type="ARBA" id="ARBA00023163"/>
    </source>
</evidence>
<accession>A0AAQ3KZX5</accession>
<dbReference type="EMBL" id="CP136897">
    <property type="protein sequence ID" value="WOL17740.1"/>
    <property type="molecule type" value="Genomic_DNA"/>
</dbReference>
<evidence type="ECO:0000256" key="10">
    <source>
        <dbReference type="PROSITE-ProRule" id="PRU00042"/>
    </source>
</evidence>
<dbReference type="InterPro" id="IPR013087">
    <property type="entry name" value="Znf_C2H2_type"/>
</dbReference>
<evidence type="ECO:0000256" key="9">
    <source>
        <dbReference type="ARBA" id="ARBA00023452"/>
    </source>
</evidence>
<comment type="similarity">
    <text evidence="9">Belongs to the WIP C2H2-type zinc-finger protein family.</text>
</comment>
<evidence type="ECO:0000256" key="2">
    <source>
        <dbReference type="ARBA" id="ARBA00022723"/>
    </source>
</evidence>
<evidence type="ECO:0000313" key="12">
    <source>
        <dbReference type="EMBL" id="WOL17740.1"/>
    </source>
</evidence>
<keyword evidence="8" id="KW-0539">Nucleus</keyword>
<protein>
    <submittedName>
        <fullName evidence="12">Zinc finger protein WIP3-like</fullName>
    </submittedName>
</protein>
<dbReference type="Pfam" id="PF23115">
    <property type="entry name" value="zf-C2H2_STOP2_3rd"/>
    <property type="match status" value="1"/>
</dbReference>
<keyword evidence="5" id="KW-0862">Zinc</keyword>
<keyword evidence="6" id="KW-0805">Transcription regulation</keyword>
<keyword evidence="2" id="KW-0479">Metal-binding</keyword>
<evidence type="ECO:0000256" key="8">
    <source>
        <dbReference type="ARBA" id="ARBA00023242"/>
    </source>
</evidence>
<organism evidence="12 13">
    <name type="scientific">Canna indica</name>
    <name type="common">Indian-shot</name>
    <dbReference type="NCBI Taxonomy" id="4628"/>
    <lineage>
        <taxon>Eukaryota</taxon>
        <taxon>Viridiplantae</taxon>
        <taxon>Streptophyta</taxon>
        <taxon>Embryophyta</taxon>
        <taxon>Tracheophyta</taxon>
        <taxon>Spermatophyta</taxon>
        <taxon>Magnoliopsida</taxon>
        <taxon>Liliopsida</taxon>
        <taxon>Zingiberales</taxon>
        <taxon>Cannaceae</taxon>
        <taxon>Canna</taxon>
    </lineage>
</organism>
<gene>
    <name evidence="12" type="ORF">Cni_G26533</name>
</gene>
<dbReference type="PANTHER" id="PTHR45878:SF4">
    <property type="entry name" value="OS01G0859100 PROTEIN"/>
    <property type="match status" value="1"/>
</dbReference>
<evidence type="ECO:0000256" key="3">
    <source>
        <dbReference type="ARBA" id="ARBA00022737"/>
    </source>
</evidence>
<dbReference type="GO" id="GO:0008270">
    <property type="term" value="F:zinc ion binding"/>
    <property type="evidence" value="ECO:0007669"/>
    <property type="project" value="UniProtKB-KW"/>
</dbReference>
<dbReference type="Pfam" id="PF22995">
    <property type="entry name" value="C2CH-3rd_BIRD-IDD"/>
    <property type="match status" value="1"/>
</dbReference>
<keyword evidence="4 10" id="KW-0863">Zinc-finger</keyword>
<dbReference type="InterPro" id="IPR059161">
    <property type="entry name" value="Znf-C2H2_STOP1/2_3rd"/>
</dbReference>
<dbReference type="AlphaFoldDB" id="A0AAQ3KZX5"/>
<evidence type="ECO:0000256" key="4">
    <source>
        <dbReference type="ARBA" id="ARBA00022771"/>
    </source>
</evidence>